<proteinExistence type="predicted"/>
<evidence type="ECO:0000313" key="2">
    <source>
        <dbReference type="Proteomes" id="UP000521943"/>
    </source>
</evidence>
<gene>
    <name evidence="1" type="ORF">DFP72DRAFT_809785</name>
</gene>
<keyword evidence="2" id="KW-1185">Reference proteome</keyword>
<dbReference type="Proteomes" id="UP000521943">
    <property type="component" value="Unassembled WGS sequence"/>
</dbReference>
<reference evidence="1 2" key="1">
    <citation type="submission" date="2020-07" db="EMBL/GenBank/DDBJ databases">
        <title>Comparative genomics of pyrophilous fungi reveals a link between fire events and developmental genes.</title>
        <authorList>
            <consortium name="DOE Joint Genome Institute"/>
            <person name="Steindorff A.S."/>
            <person name="Carver A."/>
            <person name="Calhoun S."/>
            <person name="Stillman K."/>
            <person name="Liu H."/>
            <person name="Lipzen A."/>
            <person name="Pangilinan J."/>
            <person name="Labutti K."/>
            <person name="Bruns T.D."/>
            <person name="Grigoriev I.V."/>
        </authorList>
    </citation>
    <scope>NUCLEOTIDE SEQUENCE [LARGE SCALE GENOMIC DNA]</scope>
    <source>
        <strain evidence="1 2">CBS 144469</strain>
    </source>
</reference>
<dbReference type="PANTHER" id="PTHR33478:SF1">
    <property type="entry name" value="EXTRACELLULAR METALLOPROTEINASE MEP"/>
    <property type="match status" value="1"/>
</dbReference>
<comment type="caution">
    <text evidence="1">The sequence shown here is derived from an EMBL/GenBank/DDBJ whole genome shotgun (WGS) entry which is preliminary data.</text>
</comment>
<dbReference type="PANTHER" id="PTHR33478">
    <property type="entry name" value="EXTRACELLULAR METALLOPROTEINASE MEP"/>
    <property type="match status" value="1"/>
</dbReference>
<evidence type="ECO:0000313" key="1">
    <source>
        <dbReference type="EMBL" id="KAF6756985.1"/>
    </source>
</evidence>
<dbReference type="OrthoDB" id="3227768at2759"/>
<name>A0A8H6I1E2_9AGAR</name>
<sequence length="214" mass="23687">MHLGSLTRRGANTEIETYNPPSSFEVCATLDYLHYCRSLINLFLQTFGVEGVANPVLAKRAPKDLDTDARDYVASKLNIDSNTVEFQSGFTTGNQKHAYVCQKANGIPFANAVANVVFKDDKVMAFGSSFVKPSKIADATPTIDFRTVLPKVEEQLEGKYNNHPTTLKYLARPDGTTALTHVVQIQNKEVNSWYEAFIDAHTGELLSVTDFMAD</sequence>
<dbReference type="EMBL" id="JACGCI010000024">
    <property type="protein sequence ID" value="KAF6756985.1"/>
    <property type="molecule type" value="Genomic_DNA"/>
</dbReference>
<dbReference type="AlphaFoldDB" id="A0A8H6I1E2"/>
<protein>
    <recommendedName>
        <fullName evidence="3">FTP domain-containing protein</fullName>
    </recommendedName>
</protein>
<evidence type="ECO:0008006" key="3">
    <source>
        <dbReference type="Google" id="ProtNLM"/>
    </source>
</evidence>
<dbReference type="InterPro" id="IPR050371">
    <property type="entry name" value="Fungal_virulence_M36"/>
</dbReference>
<organism evidence="1 2">
    <name type="scientific">Ephemerocybe angulata</name>
    <dbReference type="NCBI Taxonomy" id="980116"/>
    <lineage>
        <taxon>Eukaryota</taxon>
        <taxon>Fungi</taxon>
        <taxon>Dikarya</taxon>
        <taxon>Basidiomycota</taxon>
        <taxon>Agaricomycotina</taxon>
        <taxon>Agaricomycetes</taxon>
        <taxon>Agaricomycetidae</taxon>
        <taxon>Agaricales</taxon>
        <taxon>Agaricineae</taxon>
        <taxon>Psathyrellaceae</taxon>
        <taxon>Ephemerocybe</taxon>
    </lineage>
</organism>
<accession>A0A8H6I1E2</accession>